<keyword evidence="2" id="KW-0812">Transmembrane</keyword>
<organism evidence="3 4">
    <name type="scientific">Rarobacter faecitabidus</name>
    <dbReference type="NCBI Taxonomy" id="13243"/>
    <lineage>
        <taxon>Bacteria</taxon>
        <taxon>Bacillati</taxon>
        <taxon>Actinomycetota</taxon>
        <taxon>Actinomycetes</taxon>
        <taxon>Micrococcales</taxon>
        <taxon>Rarobacteraceae</taxon>
        <taxon>Rarobacter</taxon>
    </lineage>
</organism>
<evidence type="ECO:0000256" key="2">
    <source>
        <dbReference type="SAM" id="Phobius"/>
    </source>
</evidence>
<dbReference type="AlphaFoldDB" id="A0A542ZX70"/>
<dbReference type="OrthoDB" id="4775562at2"/>
<feature type="transmembrane region" description="Helical" evidence="2">
    <location>
        <begin position="362"/>
        <end position="384"/>
    </location>
</feature>
<feature type="region of interest" description="Disordered" evidence="1">
    <location>
        <begin position="395"/>
        <end position="450"/>
    </location>
</feature>
<proteinExistence type="predicted"/>
<name>A0A542ZX70_RARFA</name>
<evidence type="ECO:0000313" key="3">
    <source>
        <dbReference type="EMBL" id="TQL64951.1"/>
    </source>
</evidence>
<feature type="region of interest" description="Disordered" evidence="1">
    <location>
        <begin position="205"/>
        <end position="242"/>
    </location>
</feature>
<keyword evidence="2" id="KW-1133">Transmembrane helix</keyword>
<dbReference type="PROSITE" id="PS51257">
    <property type="entry name" value="PROKAR_LIPOPROTEIN"/>
    <property type="match status" value="1"/>
</dbReference>
<keyword evidence="2" id="KW-0472">Membrane</keyword>
<dbReference type="Proteomes" id="UP000315389">
    <property type="component" value="Unassembled WGS sequence"/>
</dbReference>
<feature type="compositionally biased region" description="Low complexity" evidence="1">
    <location>
        <begin position="409"/>
        <end position="427"/>
    </location>
</feature>
<dbReference type="Gene3D" id="2.60.40.230">
    <property type="entry name" value="Neocarzinostatin-like"/>
    <property type="match status" value="1"/>
</dbReference>
<dbReference type="RefSeq" id="WP_142120271.1">
    <property type="nucleotide sequence ID" value="NZ_BAAASV010000002.1"/>
</dbReference>
<accession>A0A542ZX70</accession>
<evidence type="ECO:0000256" key="1">
    <source>
        <dbReference type="SAM" id="MobiDB-lite"/>
    </source>
</evidence>
<dbReference type="EMBL" id="VFOS01000001">
    <property type="protein sequence ID" value="TQL64951.1"/>
    <property type="molecule type" value="Genomic_DNA"/>
</dbReference>
<sequence length="450" mass="45413">MRITTRRIHRPAGRVVALAVAFAIGCAGVLVGVVALAGPAGAAAKLAVANEFGKAEADLTYSTSVTVTGSGYQSVKGGFGGIYVVFGWVKSGAWQPSKGGSVGNGDYLYVPDSESKDNQGFQKFVSFQGSETEVAANGGSIAADGSWKTTLVIPGPTFEAVARDGKKTVIDCRTVTCGVFTIGAHGVANGQNEVFTPIAFKSIYSSQPSTTPRDDTSGETGTGDPATGAGGAVTPANPEADAVDTGTAAVVVDRETAVVGRVLAFTATGFQEGEQLVAVLDDGIAAIGPLIAGVGGATAGVLQLPELAQAGTHTLKVTGAASGRSATASFPVRIAPEQATISATPVAQSPGGSSWPDWIPPWPIVVFVGLALAVFIAALIWRILSRRPVKAMAARNRSGQAARGREADSQSAGQDSSSSSSGARAAVPPAPSPPNPESNTATFESARKGE</sequence>
<feature type="compositionally biased region" description="Low complexity" evidence="1">
    <location>
        <begin position="218"/>
        <end position="236"/>
    </location>
</feature>
<keyword evidence="4" id="KW-1185">Reference proteome</keyword>
<protein>
    <submittedName>
        <fullName evidence="3">Uncharacterized protein</fullName>
    </submittedName>
</protein>
<evidence type="ECO:0000313" key="4">
    <source>
        <dbReference type="Proteomes" id="UP000315389"/>
    </source>
</evidence>
<reference evidence="3 4" key="1">
    <citation type="submission" date="2019-06" db="EMBL/GenBank/DDBJ databases">
        <title>Sequencing the genomes of 1000 actinobacteria strains.</title>
        <authorList>
            <person name="Klenk H.-P."/>
        </authorList>
    </citation>
    <scope>NUCLEOTIDE SEQUENCE [LARGE SCALE GENOMIC DNA]</scope>
    <source>
        <strain evidence="3 4">DSM 4813</strain>
    </source>
</reference>
<comment type="caution">
    <text evidence="3">The sequence shown here is derived from an EMBL/GenBank/DDBJ whole genome shotgun (WGS) entry which is preliminary data.</text>
</comment>
<gene>
    <name evidence="3" type="ORF">FB461_1483</name>
</gene>